<dbReference type="SMART" id="SM00034">
    <property type="entry name" value="CLECT"/>
    <property type="match status" value="1"/>
</dbReference>
<dbReference type="SUPFAM" id="SSF56436">
    <property type="entry name" value="C-type lectin-like"/>
    <property type="match status" value="1"/>
</dbReference>
<dbReference type="Gene3D" id="3.10.100.10">
    <property type="entry name" value="Mannose-Binding Protein A, subunit A"/>
    <property type="match status" value="1"/>
</dbReference>
<dbReference type="InterPro" id="IPR018378">
    <property type="entry name" value="C-type_lectin_CS"/>
</dbReference>
<dbReference type="EMBL" id="BLXT01002535">
    <property type="protein sequence ID" value="GFN95811.1"/>
    <property type="molecule type" value="Genomic_DNA"/>
</dbReference>
<evidence type="ECO:0000256" key="1">
    <source>
        <dbReference type="ARBA" id="ARBA00023157"/>
    </source>
</evidence>
<dbReference type="PROSITE" id="PS00615">
    <property type="entry name" value="C_TYPE_LECTIN_1"/>
    <property type="match status" value="1"/>
</dbReference>
<dbReference type="PROSITE" id="PS50041">
    <property type="entry name" value="C_TYPE_LECTIN_2"/>
    <property type="match status" value="1"/>
</dbReference>
<evidence type="ECO:0000256" key="2">
    <source>
        <dbReference type="SAM" id="SignalP"/>
    </source>
</evidence>
<sequence length="152" mass="17821">MSLVPTFLLLGLLMIFPAQVSSVTYINYDLWNVRYLVSKYPEPFDIAKMNERCKVAGGYLFEINSEGEQWMLRDFLKLIGFVHNIVYTGVTDLGLEGQYYHYHTKKPMTNIVWQSGQPDNWQNKEHCTNLKEHGLNDIDCHRNARYICEIPR</sequence>
<evidence type="ECO:0000313" key="4">
    <source>
        <dbReference type="EMBL" id="GFN95811.1"/>
    </source>
</evidence>
<feature type="domain" description="C-type lectin" evidence="3">
    <location>
        <begin position="53"/>
        <end position="149"/>
    </location>
</feature>
<dbReference type="Pfam" id="PF00059">
    <property type="entry name" value="Lectin_C"/>
    <property type="match status" value="1"/>
</dbReference>
<gene>
    <name evidence="4" type="ORF">PoB_002231700</name>
</gene>
<reference evidence="4 5" key="1">
    <citation type="journal article" date="2021" name="Elife">
        <title>Chloroplast acquisition without the gene transfer in kleptoplastic sea slugs, Plakobranchus ocellatus.</title>
        <authorList>
            <person name="Maeda T."/>
            <person name="Takahashi S."/>
            <person name="Yoshida T."/>
            <person name="Shimamura S."/>
            <person name="Takaki Y."/>
            <person name="Nagai Y."/>
            <person name="Toyoda A."/>
            <person name="Suzuki Y."/>
            <person name="Arimoto A."/>
            <person name="Ishii H."/>
            <person name="Satoh N."/>
            <person name="Nishiyama T."/>
            <person name="Hasebe M."/>
            <person name="Maruyama T."/>
            <person name="Minagawa J."/>
            <person name="Obokata J."/>
            <person name="Shigenobu S."/>
        </authorList>
    </citation>
    <scope>NUCLEOTIDE SEQUENCE [LARGE SCALE GENOMIC DNA]</scope>
</reference>
<comment type="caution">
    <text evidence="4">The sequence shown here is derived from an EMBL/GenBank/DDBJ whole genome shotgun (WGS) entry which is preliminary data.</text>
</comment>
<proteinExistence type="predicted"/>
<dbReference type="InterPro" id="IPR016186">
    <property type="entry name" value="C-type_lectin-like/link_sf"/>
</dbReference>
<evidence type="ECO:0000259" key="3">
    <source>
        <dbReference type="PROSITE" id="PS50041"/>
    </source>
</evidence>
<evidence type="ECO:0000313" key="5">
    <source>
        <dbReference type="Proteomes" id="UP000735302"/>
    </source>
</evidence>
<keyword evidence="5" id="KW-1185">Reference proteome</keyword>
<organism evidence="4 5">
    <name type="scientific">Plakobranchus ocellatus</name>
    <dbReference type="NCBI Taxonomy" id="259542"/>
    <lineage>
        <taxon>Eukaryota</taxon>
        <taxon>Metazoa</taxon>
        <taxon>Spiralia</taxon>
        <taxon>Lophotrochozoa</taxon>
        <taxon>Mollusca</taxon>
        <taxon>Gastropoda</taxon>
        <taxon>Heterobranchia</taxon>
        <taxon>Euthyneura</taxon>
        <taxon>Panpulmonata</taxon>
        <taxon>Sacoglossa</taxon>
        <taxon>Placobranchoidea</taxon>
        <taxon>Plakobranchidae</taxon>
        <taxon>Plakobranchus</taxon>
    </lineage>
</organism>
<keyword evidence="2" id="KW-0732">Signal</keyword>
<dbReference type="InterPro" id="IPR001304">
    <property type="entry name" value="C-type_lectin-like"/>
</dbReference>
<accession>A0AAV3ZMQ4</accession>
<keyword evidence="1" id="KW-1015">Disulfide bond</keyword>
<feature type="signal peptide" evidence="2">
    <location>
        <begin position="1"/>
        <end position="22"/>
    </location>
</feature>
<name>A0AAV3ZMQ4_9GAST</name>
<protein>
    <submittedName>
        <fullName evidence="4">Collectin-11</fullName>
    </submittedName>
</protein>
<feature type="chain" id="PRO_5043752597" evidence="2">
    <location>
        <begin position="23"/>
        <end position="152"/>
    </location>
</feature>
<dbReference type="InterPro" id="IPR016187">
    <property type="entry name" value="CTDL_fold"/>
</dbReference>
<dbReference type="AlphaFoldDB" id="A0AAV3ZMQ4"/>
<dbReference type="Proteomes" id="UP000735302">
    <property type="component" value="Unassembled WGS sequence"/>
</dbReference>